<dbReference type="InterPro" id="IPR000477">
    <property type="entry name" value="RT_dom"/>
</dbReference>
<proteinExistence type="inferred from homology"/>
<dbReference type="FunFam" id="3.30.70.270:FF:000003">
    <property type="entry name" value="Transposon Ty3-G Gag-Pol polyprotein"/>
    <property type="match status" value="1"/>
</dbReference>
<evidence type="ECO:0000313" key="4">
    <source>
        <dbReference type="EMBL" id="KAK0149884.1"/>
    </source>
</evidence>
<gene>
    <name evidence="4" type="ORF">N1851_009378</name>
</gene>
<dbReference type="CDD" id="cd01647">
    <property type="entry name" value="RT_LTR"/>
    <property type="match status" value="1"/>
</dbReference>
<dbReference type="SUPFAM" id="SSF56672">
    <property type="entry name" value="DNA/RNA polymerases"/>
    <property type="match status" value="1"/>
</dbReference>
<dbReference type="EMBL" id="JAOPHQ010001711">
    <property type="protein sequence ID" value="KAK0149884.1"/>
    <property type="molecule type" value="Genomic_DNA"/>
</dbReference>
<dbReference type="PANTHER" id="PTHR37984">
    <property type="entry name" value="PROTEIN CBG26694"/>
    <property type="match status" value="1"/>
</dbReference>
<evidence type="ECO:0000256" key="1">
    <source>
        <dbReference type="ARBA" id="ARBA00010879"/>
    </source>
</evidence>
<dbReference type="Proteomes" id="UP001174136">
    <property type="component" value="Unassembled WGS sequence"/>
</dbReference>
<dbReference type="EC" id="3.1.26.4" evidence="2"/>
<sequence>MEEASRIYLTIDTTKDLYQYNRLVFGISSAPAIWQQAMDQVLQGITGTQCYLDDIIVMGADDDTHLENLQAVLSRLEEYGLRDNNSKCEFFKDSIEYCDHTNDRHGLHKSQDKIHSVLEAPEPENANSCA</sequence>
<keyword evidence="5" id="KW-1185">Reference proteome</keyword>
<dbReference type="PANTHER" id="PTHR37984:SF14">
    <property type="entry name" value="RIBONUCLEASE H"/>
    <property type="match status" value="1"/>
</dbReference>
<name>A0AA47N0Y2_MERPO</name>
<comment type="similarity">
    <text evidence="1">Belongs to the beta type-B retroviral polymerase family. HERV class-II K(HML-2) pol subfamily.</text>
</comment>
<comment type="caution">
    <text evidence="4">The sequence shown here is derived from an EMBL/GenBank/DDBJ whole genome shotgun (WGS) entry which is preliminary data.</text>
</comment>
<accession>A0AA47N0Y2</accession>
<dbReference type="InterPro" id="IPR043502">
    <property type="entry name" value="DNA/RNA_pol_sf"/>
</dbReference>
<dbReference type="Gene3D" id="3.30.70.270">
    <property type="match status" value="1"/>
</dbReference>
<dbReference type="InterPro" id="IPR043128">
    <property type="entry name" value="Rev_trsase/Diguanyl_cyclase"/>
</dbReference>
<evidence type="ECO:0000259" key="3">
    <source>
        <dbReference type="Pfam" id="PF00078"/>
    </source>
</evidence>
<evidence type="ECO:0000313" key="5">
    <source>
        <dbReference type="Proteomes" id="UP001174136"/>
    </source>
</evidence>
<evidence type="ECO:0000256" key="2">
    <source>
        <dbReference type="ARBA" id="ARBA00012180"/>
    </source>
</evidence>
<dbReference type="GO" id="GO:0004523">
    <property type="term" value="F:RNA-DNA hybrid ribonuclease activity"/>
    <property type="evidence" value="ECO:0007669"/>
    <property type="project" value="UniProtKB-EC"/>
</dbReference>
<dbReference type="Pfam" id="PF00078">
    <property type="entry name" value="RVT_1"/>
    <property type="match status" value="1"/>
</dbReference>
<feature type="domain" description="Reverse transcriptase" evidence="3">
    <location>
        <begin position="13"/>
        <end position="97"/>
    </location>
</feature>
<dbReference type="InterPro" id="IPR050951">
    <property type="entry name" value="Retrovirus_Pol_polyprotein"/>
</dbReference>
<dbReference type="AlphaFoldDB" id="A0AA47N0Y2"/>
<organism evidence="4 5">
    <name type="scientific">Merluccius polli</name>
    <name type="common">Benguela hake</name>
    <name type="synonym">Merluccius cadenati</name>
    <dbReference type="NCBI Taxonomy" id="89951"/>
    <lineage>
        <taxon>Eukaryota</taxon>
        <taxon>Metazoa</taxon>
        <taxon>Chordata</taxon>
        <taxon>Craniata</taxon>
        <taxon>Vertebrata</taxon>
        <taxon>Euteleostomi</taxon>
        <taxon>Actinopterygii</taxon>
        <taxon>Neopterygii</taxon>
        <taxon>Teleostei</taxon>
        <taxon>Neoteleostei</taxon>
        <taxon>Acanthomorphata</taxon>
        <taxon>Zeiogadaria</taxon>
        <taxon>Gadariae</taxon>
        <taxon>Gadiformes</taxon>
        <taxon>Gadoidei</taxon>
        <taxon>Merlucciidae</taxon>
        <taxon>Merluccius</taxon>
    </lineage>
</organism>
<reference evidence="4" key="1">
    <citation type="journal article" date="2023" name="Front. Mar. Sci.">
        <title>A new Merluccius polli reference genome to investigate the effects of global change in West African waters.</title>
        <authorList>
            <person name="Mateo J.L."/>
            <person name="Blanco-Fernandez C."/>
            <person name="Garcia-Vazquez E."/>
            <person name="Machado-Schiaffino G."/>
        </authorList>
    </citation>
    <scope>NUCLEOTIDE SEQUENCE</scope>
    <source>
        <strain evidence="4">C29</strain>
        <tissue evidence="4">Fin</tissue>
    </source>
</reference>
<protein>
    <recommendedName>
        <fullName evidence="2">ribonuclease H</fullName>
        <ecNumber evidence="2">3.1.26.4</ecNumber>
    </recommendedName>
</protein>